<dbReference type="Pfam" id="PF00675">
    <property type="entry name" value="Peptidase_M16"/>
    <property type="match status" value="1"/>
</dbReference>
<keyword evidence="4" id="KW-0862">Zinc</keyword>
<dbReference type="GO" id="GO:0006508">
    <property type="term" value="P:proteolysis"/>
    <property type="evidence" value="ECO:0007669"/>
    <property type="project" value="UniProtKB-KW"/>
</dbReference>
<evidence type="ECO:0000256" key="5">
    <source>
        <dbReference type="ARBA" id="ARBA00023049"/>
    </source>
</evidence>
<dbReference type="InterPro" id="IPR011765">
    <property type="entry name" value="Pept_M16_N"/>
</dbReference>
<comment type="similarity">
    <text evidence="1">Belongs to the peptidase M16 family.</text>
</comment>
<evidence type="ECO:0000259" key="6">
    <source>
        <dbReference type="Pfam" id="PF00675"/>
    </source>
</evidence>
<organism evidence="8 9">
    <name type="scientific">Leucothrix pacifica</name>
    <dbReference type="NCBI Taxonomy" id="1247513"/>
    <lineage>
        <taxon>Bacteria</taxon>
        <taxon>Pseudomonadati</taxon>
        <taxon>Pseudomonadota</taxon>
        <taxon>Gammaproteobacteria</taxon>
        <taxon>Thiotrichales</taxon>
        <taxon>Thiotrichaceae</taxon>
        <taxon>Leucothrix</taxon>
    </lineage>
</organism>
<protein>
    <recommendedName>
        <fullName evidence="10">Peptidase M16</fullName>
    </recommendedName>
</protein>
<evidence type="ECO:0000313" key="8">
    <source>
        <dbReference type="EMBL" id="PWQ93253.1"/>
    </source>
</evidence>
<dbReference type="GO" id="GO:0008237">
    <property type="term" value="F:metallopeptidase activity"/>
    <property type="evidence" value="ECO:0007669"/>
    <property type="project" value="UniProtKB-KW"/>
</dbReference>
<keyword evidence="5" id="KW-0482">Metalloprotease</keyword>
<evidence type="ECO:0000256" key="2">
    <source>
        <dbReference type="ARBA" id="ARBA00022670"/>
    </source>
</evidence>
<keyword evidence="9" id="KW-1185">Reference proteome</keyword>
<evidence type="ECO:0000256" key="3">
    <source>
        <dbReference type="ARBA" id="ARBA00022801"/>
    </source>
</evidence>
<comment type="caution">
    <text evidence="8">The sequence shown here is derived from an EMBL/GenBank/DDBJ whole genome shotgun (WGS) entry which is preliminary data.</text>
</comment>
<feature type="domain" description="Peptidase M16 C-terminal" evidence="7">
    <location>
        <begin position="195"/>
        <end position="372"/>
    </location>
</feature>
<dbReference type="AlphaFoldDB" id="A0A317C760"/>
<name>A0A317C760_9GAMM</name>
<dbReference type="PANTHER" id="PTHR43690">
    <property type="entry name" value="NARDILYSIN"/>
    <property type="match status" value="1"/>
</dbReference>
<dbReference type="Proteomes" id="UP000245539">
    <property type="component" value="Unassembled WGS sequence"/>
</dbReference>
<dbReference type="PANTHER" id="PTHR43690:SF17">
    <property type="entry name" value="PROTEIN YHJJ"/>
    <property type="match status" value="1"/>
</dbReference>
<dbReference type="SUPFAM" id="SSF63411">
    <property type="entry name" value="LuxS/MPP-like metallohydrolase"/>
    <property type="match status" value="4"/>
</dbReference>
<dbReference type="PROSITE" id="PS51257">
    <property type="entry name" value="PROKAR_LIPOPROTEIN"/>
    <property type="match status" value="1"/>
</dbReference>
<dbReference type="InterPro" id="IPR050626">
    <property type="entry name" value="Peptidase_M16"/>
</dbReference>
<dbReference type="GO" id="GO:0046872">
    <property type="term" value="F:metal ion binding"/>
    <property type="evidence" value="ECO:0007669"/>
    <property type="project" value="InterPro"/>
</dbReference>
<evidence type="ECO:0000313" key="9">
    <source>
        <dbReference type="Proteomes" id="UP000245539"/>
    </source>
</evidence>
<keyword evidence="2" id="KW-0645">Protease</keyword>
<dbReference type="InterPro" id="IPR007863">
    <property type="entry name" value="Peptidase_M16_C"/>
</dbReference>
<dbReference type="Pfam" id="PF05193">
    <property type="entry name" value="Peptidase_M16_C"/>
    <property type="match status" value="2"/>
</dbReference>
<dbReference type="InterPro" id="IPR011249">
    <property type="entry name" value="Metalloenz_LuxS/M16"/>
</dbReference>
<accession>A0A317C760</accession>
<feature type="domain" description="Peptidase M16 C-terminal" evidence="7">
    <location>
        <begin position="685"/>
        <end position="826"/>
    </location>
</feature>
<keyword evidence="3" id="KW-0378">Hydrolase</keyword>
<dbReference type="RefSeq" id="WP_109839071.1">
    <property type="nucleotide sequence ID" value="NZ_QGKM01000067.1"/>
</dbReference>
<evidence type="ECO:0000256" key="1">
    <source>
        <dbReference type="ARBA" id="ARBA00007261"/>
    </source>
</evidence>
<evidence type="ECO:0000256" key="4">
    <source>
        <dbReference type="ARBA" id="ARBA00022833"/>
    </source>
</evidence>
<proteinExistence type="inferred from homology"/>
<dbReference type="EMBL" id="QGKM01000067">
    <property type="protein sequence ID" value="PWQ93253.1"/>
    <property type="molecule type" value="Genomic_DNA"/>
</dbReference>
<feature type="domain" description="Peptidase M16 N-terminal" evidence="6">
    <location>
        <begin position="42"/>
        <end position="175"/>
    </location>
</feature>
<evidence type="ECO:0008006" key="10">
    <source>
        <dbReference type="Google" id="ProtNLM"/>
    </source>
</evidence>
<dbReference type="Gene3D" id="3.30.830.10">
    <property type="entry name" value="Metalloenzyme, LuxS/M16 peptidase-like"/>
    <property type="match status" value="4"/>
</dbReference>
<evidence type="ECO:0000259" key="7">
    <source>
        <dbReference type="Pfam" id="PF05193"/>
    </source>
</evidence>
<gene>
    <name evidence="8" type="ORF">DKW60_18085</name>
</gene>
<reference evidence="8 9" key="1">
    <citation type="submission" date="2018-05" db="EMBL/GenBank/DDBJ databases">
        <title>Leucothrix arctica sp. nov., isolated from Arctic seawater.</title>
        <authorList>
            <person name="Choi A."/>
            <person name="Baek K."/>
        </authorList>
    </citation>
    <scope>NUCLEOTIDE SEQUENCE [LARGE SCALE GENOMIC DNA]</scope>
    <source>
        <strain evidence="8 9">JCM 18388</strain>
    </source>
</reference>
<dbReference type="OrthoDB" id="9811314at2"/>
<sequence>MRTILYIFLLTMLVSCDSAKDETDQPLPFKKILLKVDRDIKSNEVDLRLVINRGSLSEQTNERGFAHFVEHLAFNDTAKYPNESLIPLLDKSGIALGIHTNAATYFDKTVYQLTLKEPNKEKLALALEVLSQFAMHVQFDQKVIDAEKPIVKEEWRAYQPEETSWSKQYLKSEYANSHYLNRLPIGDMAIIESAKAEDLKAFYERWYQPQHAALIVTGDIDPKQVGTLVDQYFGDWKSTEQSARTEYDVSITSIPKVSVISDPYVNGSFAAIQYYQRQSRAKSLDERYEALIVQASIDILEQRLSLRLQETKGAVGSVLTNIRFPSPNVMKTRLIANMPGGEVDTGIKFLTQAINQLLQQGITQDELDNWRDSLLKRTRLRQERSGDLALMAVRHFVYGSPLLRNADWLAALEKRLPSLTIQRINNAIRDSLQKKQARLLVVHNPSVKPPPEATLLTLLDEVVVSPSSLKVEQPKKTDQVWDINPASEGELIQTTRFDNGLIEWTFSNNTSVVFKQDSSEPDKVFYVLSDDHGMRYLNEAQSIHARLALETIGGSGLRDMNGPELEQWLNNNGISNYPYYSFWNKGVQGSAAVKDFSTAMNLLHVTLTEARVHPSARAHFLEKNKQELKQRNSSTLRPWQDKISNLLFQGDAAFRVLTEAELEGTSVSDMEVLYQQSFSGAQAYRLSVVGDISEEEALKAALASIATLPTSVLPTEKPRDFPRISKPEVATIEGSGRKAAIISHKLTLEKTALSDVSFNELSYLYLWLRSVLMAELREKEGLVYSVNVILEGGIVDQKDYSLTIEVACDPKNINTLKTRINEILHEQVTSVIESDQVEIWRKERQSQIKPAIERSEGMVTEISSAPLTGISLDKVLDVDFRSRLKDPKMLNESLAVFLSDKAIATTMIWMP</sequence>